<proteinExistence type="predicted"/>
<dbReference type="RefSeq" id="WP_128694683.1">
    <property type="nucleotide sequence ID" value="NZ_LHQS01000003.1"/>
</dbReference>
<organism evidence="1 2">
    <name type="scientific">Methanoculleus taiwanensis</name>
    <dbReference type="NCBI Taxonomy" id="1550565"/>
    <lineage>
        <taxon>Archaea</taxon>
        <taxon>Methanobacteriati</taxon>
        <taxon>Methanobacteriota</taxon>
        <taxon>Stenosarchaea group</taxon>
        <taxon>Methanomicrobia</taxon>
        <taxon>Methanomicrobiales</taxon>
        <taxon>Methanomicrobiaceae</taxon>
        <taxon>Methanoculleus</taxon>
    </lineage>
</organism>
<accession>A0A498GYJ7</accession>
<comment type="caution">
    <text evidence="1">The sequence shown here is derived from an EMBL/GenBank/DDBJ whole genome shotgun (WGS) entry which is preliminary data.</text>
</comment>
<keyword evidence="2" id="KW-1185">Reference proteome</keyword>
<dbReference type="Proteomes" id="UP000290932">
    <property type="component" value="Unassembled WGS sequence"/>
</dbReference>
<protein>
    <submittedName>
        <fullName evidence="1">Uncharacterized protein</fullName>
    </submittedName>
</protein>
<evidence type="ECO:0000313" key="2">
    <source>
        <dbReference type="Proteomes" id="UP000290932"/>
    </source>
</evidence>
<dbReference type="AlphaFoldDB" id="A0A498GYJ7"/>
<dbReference type="EMBL" id="LHQS01000003">
    <property type="protein sequence ID" value="RXE55488.1"/>
    <property type="molecule type" value="Genomic_DNA"/>
</dbReference>
<sequence length="420" mass="43961">MRVHLSSALFVIGIIGLSGFLLPASALDTPVYATAVPTGHPGAFGSVTIPGQGSFPASSPLSSYLTPNQTANASVEGGIGGGAVEDNSAEVASDNNVSVMNQDLDAATPPSVGETSYDDAYADEMLLSLIAESGVPLMISAVQCMYAEHGNDTVSLNKGGAEMYSLAVDARDKAALLTVSTGMEPVRADFMRALEDFIEAGSVLKETGIGNASATDAAFVQITEGCSYLRTALQGPGQEAMIVAAASGSRLQAGSMPYQDVSTASRDALPLLERFSYDDPEGENMLSFMAESTGKVRSYTYTRDEEKVAVTAGLGRQFLLVVVKATNVGHKGDGDLYEADTPDLAAVTLHHRTDVYSPVALPPTTSLGESYAGARLERYESKKSFLLFDVPATLNVSEARLQVDFGSPGIAVWSLREAQA</sequence>
<dbReference type="OrthoDB" id="107838at2157"/>
<reference evidence="1 2" key="1">
    <citation type="journal article" date="2015" name="Int. J. Syst. Evol. Microbiol.">
        <title>Methanoculleus taiwanensis sp. nov., a methanogen isolated from deep marine sediment at the deformation front area near Taiwan.</title>
        <authorList>
            <person name="Weng C.Y."/>
            <person name="Chen S.C."/>
            <person name="Lai M.C."/>
            <person name="Wu S.Y."/>
            <person name="Lin S."/>
            <person name="Yang T.F."/>
            <person name="Chen P.C."/>
        </authorList>
    </citation>
    <scope>NUCLEOTIDE SEQUENCE [LARGE SCALE GENOMIC DNA]</scope>
    <source>
        <strain evidence="1 2">CYW4</strain>
    </source>
</reference>
<gene>
    <name evidence="1" type="ORF">ABH15_12260</name>
</gene>
<name>A0A498GYJ7_9EURY</name>
<evidence type="ECO:0000313" key="1">
    <source>
        <dbReference type="EMBL" id="RXE55488.1"/>
    </source>
</evidence>